<gene>
    <name evidence="1" type="ORF">MHL29_07450</name>
</gene>
<reference evidence="1 2" key="1">
    <citation type="submission" date="2022-02" db="EMBL/GenBank/DDBJ databases">
        <title>Uncovering new skin microbiome diversity through culturing and metagenomics.</title>
        <authorList>
            <person name="Conlan S."/>
            <person name="Deming C."/>
            <person name="Nisc Comparative Sequencing Program N."/>
            <person name="Segre J.A."/>
        </authorList>
    </citation>
    <scope>NUCLEOTIDE SEQUENCE [LARGE SCALE GENOMIC DNA]</scope>
    <source>
        <strain evidence="1 2">ACRQZ</strain>
    </source>
</reference>
<evidence type="ECO:0008006" key="3">
    <source>
        <dbReference type="Google" id="ProtNLM"/>
    </source>
</evidence>
<evidence type="ECO:0000313" key="1">
    <source>
        <dbReference type="EMBL" id="MCG7321729.1"/>
    </source>
</evidence>
<proteinExistence type="predicted"/>
<protein>
    <recommendedName>
        <fullName evidence="3">DprA winged helix domain-containing protein</fullName>
    </recommendedName>
</protein>
<sequence>MTSSAATWASRDLPVLRAVEQLDLLGGPTHEISAVVARTGLRGDEVLAALEALQTLRAVRVEVLDGQRTRIGHVTAIGAAMLAMQAENDLAC</sequence>
<name>A0ABS9Q1V3_9MICO</name>
<dbReference type="Proteomes" id="UP001521931">
    <property type="component" value="Unassembled WGS sequence"/>
</dbReference>
<keyword evidence="2" id="KW-1185">Reference proteome</keyword>
<dbReference type="EMBL" id="JAKRCV010000017">
    <property type="protein sequence ID" value="MCG7321729.1"/>
    <property type="molecule type" value="Genomic_DNA"/>
</dbReference>
<accession>A0ABS9Q1V3</accession>
<organism evidence="1 2">
    <name type="scientific">Arsenicicoccus bolidensis</name>
    <dbReference type="NCBI Taxonomy" id="229480"/>
    <lineage>
        <taxon>Bacteria</taxon>
        <taxon>Bacillati</taxon>
        <taxon>Actinomycetota</taxon>
        <taxon>Actinomycetes</taxon>
        <taxon>Micrococcales</taxon>
        <taxon>Intrasporangiaceae</taxon>
        <taxon>Arsenicicoccus</taxon>
    </lineage>
</organism>
<evidence type="ECO:0000313" key="2">
    <source>
        <dbReference type="Proteomes" id="UP001521931"/>
    </source>
</evidence>
<comment type="caution">
    <text evidence="1">The sequence shown here is derived from an EMBL/GenBank/DDBJ whole genome shotgun (WGS) entry which is preliminary data.</text>
</comment>
<dbReference type="RefSeq" id="WP_019286020.1">
    <property type="nucleotide sequence ID" value="NZ_DAMCTM010000013.1"/>
</dbReference>